<keyword evidence="11" id="KW-1185">Reference proteome</keyword>
<keyword evidence="4" id="KW-1003">Cell membrane</keyword>
<evidence type="ECO:0000256" key="4">
    <source>
        <dbReference type="ARBA" id="ARBA00022475"/>
    </source>
</evidence>
<evidence type="ECO:0000256" key="7">
    <source>
        <dbReference type="ARBA" id="ARBA00023136"/>
    </source>
</evidence>
<dbReference type="InterPro" id="IPR020846">
    <property type="entry name" value="MFS_dom"/>
</dbReference>
<comment type="similarity">
    <text evidence="2">Belongs to the major facilitator superfamily. Proton-dependent oligopeptide transporter (POT/PTR) (TC 2.A.17) family.</text>
</comment>
<feature type="transmembrane region" description="Helical" evidence="8">
    <location>
        <begin position="292"/>
        <end position="311"/>
    </location>
</feature>
<proteinExistence type="inferred from homology"/>
<evidence type="ECO:0000256" key="5">
    <source>
        <dbReference type="ARBA" id="ARBA00022692"/>
    </source>
</evidence>
<feature type="transmembrane region" description="Helical" evidence="8">
    <location>
        <begin position="392"/>
        <end position="410"/>
    </location>
</feature>
<feature type="transmembrane region" description="Helical" evidence="8">
    <location>
        <begin position="65"/>
        <end position="85"/>
    </location>
</feature>
<dbReference type="PANTHER" id="PTHR23517:SF15">
    <property type="entry name" value="PROTON-DEPENDENT OLIGOPEPTIDE FAMILY TRANSPORT PROTEIN"/>
    <property type="match status" value="1"/>
</dbReference>
<feature type="transmembrane region" description="Helical" evidence="8">
    <location>
        <begin position="97"/>
        <end position="118"/>
    </location>
</feature>
<dbReference type="PROSITE" id="PS50850">
    <property type="entry name" value="MFS"/>
    <property type="match status" value="1"/>
</dbReference>
<evidence type="ECO:0000256" key="2">
    <source>
        <dbReference type="ARBA" id="ARBA00005982"/>
    </source>
</evidence>
<feature type="transmembrane region" description="Helical" evidence="8">
    <location>
        <begin position="457"/>
        <end position="476"/>
    </location>
</feature>
<feature type="transmembrane region" description="Helical" evidence="8">
    <location>
        <begin position="363"/>
        <end position="380"/>
    </location>
</feature>
<evidence type="ECO:0000259" key="9">
    <source>
        <dbReference type="PROSITE" id="PS50850"/>
    </source>
</evidence>
<evidence type="ECO:0000256" key="3">
    <source>
        <dbReference type="ARBA" id="ARBA00022448"/>
    </source>
</evidence>
<dbReference type="Gene3D" id="1.20.1250.20">
    <property type="entry name" value="MFS general substrate transporter like domains"/>
    <property type="match status" value="1"/>
</dbReference>
<keyword evidence="7 8" id="KW-0472">Membrane</keyword>
<dbReference type="EMBL" id="JBKBDD010000022">
    <property type="protein sequence ID" value="MFN6548354.1"/>
    <property type="molecule type" value="Genomic_DNA"/>
</dbReference>
<comment type="subcellular location">
    <subcellularLocation>
        <location evidence="1">Cell membrane</location>
        <topology evidence="1">Multi-pass membrane protein</topology>
    </subcellularLocation>
</comment>
<dbReference type="Pfam" id="PF00854">
    <property type="entry name" value="PTR2"/>
    <property type="match status" value="1"/>
</dbReference>
<dbReference type="NCBIfam" id="TIGR00924">
    <property type="entry name" value="yjdL_sub1_fam"/>
    <property type="match status" value="1"/>
</dbReference>
<feature type="transmembrane region" description="Helical" evidence="8">
    <location>
        <begin position="226"/>
        <end position="247"/>
    </location>
</feature>
<feature type="transmembrane region" description="Helical" evidence="8">
    <location>
        <begin position="158"/>
        <end position="178"/>
    </location>
</feature>
<comment type="caution">
    <text evidence="10">The sequence shown here is derived from an EMBL/GenBank/DDBJ whole genome shotgun (WGS) entry which is preliminary data.</text>
</comment>
<feature type="transmembrane region" description="Helical" evidence="8">
    <location>
        <begin position="36"/>
        <end position="53"/>
    </location>
</feature>
<evidence type="ECO:0000313" key="11">
    <source>
        <dbReference type="Proteomes" id="UP001635816"/>
    </source>
</evidence>
<evidence type="ECO:0000313" key="10">
    <source>
        <dbReference type="EMBL" id="MFN6548354.1"/>
    </source>
</evidence>
<evidence type="ECO:0000256" key="1">
    <source>
        <dbReference type="ARBA" id="ARBA00004651"/>
    </source>
</evidence>
<feature type="transmembrane region" description="Helical" evidence="8">
    <location>
        <begin position="184"/>
        <end position="205"/>
    </location>
</feature>
<gene>
    <name evidence="10" type="ORF">ACK4CT_34840</name>
</gene>
<evidence type="ECO:0000256" key="8">
    <source>
        <dbReference type="SAM" id="Phobius"/>
    </source>
</evidence>
<dbReference type="InterPro" id="IPR036259">
    <property type="entry name" value="MFS_trans_sf"/>
</dbReference>
<dbReference type="SUPFAM" id="SSF103473">
    <property type="entry name" value="MFS general substrate transporter"/>
    <property type="match status" value="1"/>
</dbReference>
<organism evidence="10 11">
    <name type="scientific">Mycolicibacterium nivoides</name>
    <dbReference type="NCBI Taxonomy" id="2487344"/>
    <lineage>
        <taxon>Bacteria</taxon>
        <taxon>Bacillati</taxon>
        <taxon>Actinomycetota</taxon>
        <taxon>Actinomycetes</taxon>
        <taxon>Mycobacteriales</taxon>
        <taxon>Mycobacteriaceae</taxon>
        <taxon>Mycolicibacterium</taxon>
    </lineage>
</organism>
<dbReference type="InterPro" id="IPR005279">
    <property type="entry name" value="Dipep/tripep_permease"/>
</dbReference>
<keyword evidence="6 8" id="KW-1133">Transmembrane helix</keyword>
<sequence length="489" mass="52150">MTTVRTKTSRPSETRTFFGHPLGLANLFGVELWERFSYYGMAAILTYYLYYSIANGGLGIPQSTALGIAGAYDGLLSISIALGAWLADRVVGMERMVLYGGFVVLAGHLALALLPGLAGMGVGVILVALGGGAVKANASTLLGTLYSRQDPRRDAGFSLFYFGITLGSFLGPLITGAMQQDFGFHIGFGIAAIGMALGLIQYVAFRRNLGDAGKSPSDPLSRNGRIKVAAIAAGILGVIVVAIVTGMVRLDNVSQIATVVLLVGLVGYFAVMLKSPKVDAVERNRIRSFIPICIAVVVFWALSAQMFTALAVYSDERINWDVFGWDMPPSYFFLLETIWVLPLLLVASAVWTRLGDRAPSSPVKLGVGVILVGISFLLFLTMSGGTGKSSPLLAVFFILFFFALGEMLVAPVGLSVTTKLAPKAFRAQMMAFYYFAVGLGSTITGTVSGLYSRDTEVQYFACAGAIPIVVGLGLLLGRRWIGRMMEGVR</sequence>
<keyword evidence="3" id="KW-0813">Transport</keyword>
<name>A0ABW9LK19_9MYCO</name>
<reference evidence="10 11" key="1">
    <citation type="submission" date="2024-12" db="EMBL/GenBank/DDBJ databases">
        <title>The coexistence of Mycolicibacterium septicum and Mycolicibacterium nivoides in clinical samples.</title>
        <authorList>
            <person name="Wang C."/>
            <person name="Feng Y."/>
            <person name="Zong Z."/>
        </authorList>
    </citation>
    <scope>NUCLEOTIDE SEQUENCE [LARGE SCALE GENOMIC DNA]</scope>
    <source>
        <strain evidence="10 11">120309</strain>
    </source>
</reference>
<feature type="transmembrane region" description="Helical" evidence="8">
    <location>
        <begin position="253"/>
        <end position="271"/>
    </location>
</feature>
<accession>A0ABW9LK19</accession>
<dbReference type="CDD" id="cd17346">
    <property type="entry name" value="MFS_DtpA_like"/>
    <property type="match status" value="1"/>
</dbReference>
<dbReference type="PANTHER" id="PTHR23517">
    <property type="entry name" value="RESISTANCE PROTEIN MDTM, PUTATIVE-RELATED-RELATED"/>
    <property type="match status" value="1"/>
</dbReference>
<feature type="domain" description="Major facilitator superfamily (MFS) profile" evidence="9">
    <location>
        <begin position="1"/>
        <end position="479"/>
    </location>
</feature>
<dbReference type="InterPro" id="IPR000109">
    <property type="entry name" value="POT_fam"/>
</dbReference>
<dbReference type="Proteomes" id="UP001635816">
    <property type="component" value="Unassembled WGS sequence"/>
</dbReference>
<feature type="transmembrane region" description="Helical" evidence="8">
    <location>
        <begin position="431"/>
        <end position="451"/>
    </location>
</feature>
<dbReference type="InterPro" id="IPR050171">
    <property type="entry name" value="MFS_Transporters"/>
</dbReference>
<dbReference type="RefSeq" id="WP_409545864.1">
    <property type="nucleotide sequence ID" value="NZ_JBKBDD010000022.1"/>
</dbReference>
<feature type="transmembrane region" description="Helical" evidence="8">
    <location>
        <begin position="124"/>
        <end position="146"/>
    </location>
</feature>
<keyword evidence="5 8" id="KW-0812">Transmembrane</keyword>
<evidence type="ECO:0000256" key="6">
    <source>
        <dbReference type="ARBA" id="ARBA00022989"/>
    </source>
</evidence>
<protein>
    <submittedName>
        <fullName evidence="10">Peptide MFS transporter</fullName>
    </submittedName>
</protein>
<feature type="transmembrane region" description="Helical" evidence="8">
    <location>
        <begin position="331"/>
        <end position="351"/>
    </location>
</feature>